<organism evidence="3 4">
    <name type="scientific">Hymenobacter wooponensis</name>
    <dbReference type="NCBI Taxonomy" id="1525360"/>
    <lineage>
        <taxon>Bacteria</taxon>
        <taxon>Pseudomonadati</taxon>
        <taxon>Bacteroidota</taxon>
        <taxon>Cytophagia</taxon>
        <taxon>Cytophagales</taxon>
        <taxon>Hymenobacteraceae</taxon>
        <taxon>Hymenobacter</taxon>
    </lineage>
</organism>
<name>A0A4Z0MM59_9BACT</name>
<dbReference type="InterPro" id="IPR050570">
    <property type="entry name" value="Cell_wall_metabolism_enzyme"/>
</dbReference>
<gene>
    <name evidence="3" type="ORF">EU557_10490</name>
</gene>
<evidence type="ECO:0000313" key="4">
    <source>
        <dbReference type="Proteomes" id="UP000298284"/>
    </source>
</evidence>
<evidence type="ECO:0000313" key="3">
    <source>
        <dbReference type="EMBL" id="TGD80265.1"/>
    </source>
</evidence>
<dbReference type="Gene3D" id="2.70.70.10">
    <property type="entry name" value="Glucose Permease (Domain IIA)"/>
    <property type="match status" value="1"/>
</dbReference>
<comment type="caution">
    <text evidence="3">The sequence shown here is derived from an EMBL/GenBank/DDBJ whole genome shotgun (WGS) entry which is preliminary data.</text>
</comment>
<reference evidence="3 4" key="1">
    <citation type="submission" date="2019-04" db="EMBL/GenBank/DDBJ databases">
        <authorList>
            <person name="Feng G."/>
            <person name="Zhang J."/>
            <person name="Zhu H."/>
        </authorList>
    </citation>
    <scope>NUCLEOTIDE SEQUENCE [LARGE SCALE GENOMIC DNA]</scope>
    <source>
        <strain evidence="3 4">JCM 19491</strain>
    </source>
</reference>
<feature type="signal peptide" evidence="1">
    <location>
        <begin position="1"/>
        <end position="21"/>
    </location>
</feature>
<dbReference type="Pfam" id="PF01551">
    <property type="entry name" value="Peptidase_M23"/>
    <property type="match status" value="1"/>
</dbReference>
<feature type="domain" description="M23ase beta-sheet core" evidence="2">
    <location>
        <begin position="141"/>
        <end position="227"/>
    </location>
</feature>
<dbReference type="PANTHER" id="PTHR21666">
    <property type="entry name" value="PEPTIDASE-RELATED"/>
    <property type="match status" value="1"/>
</dbReference>
<keyword evidence="4" id="KW-1185">Reference proteome</keyword>
<accession>A0A4Z0MM59</accession>
<dbReference type="EMBL" id="SRKZ01000003">
    <property type="protein sequence ID" value="TGD80265.1"/>
    <property type="molecule type" value="Genomic_DNA"/>
</dbReference>
<dbReference type="OrthoDB" id="9809488at2"/>
<proteinExistence type="predicted"/>
<dbReference type="GO" id="GO:0004222">
    <property type="term" value="F:metalloendopeptidase activity"/>
    <property type="evidence" value="ECO:0007669"/>
    <property type="project" value="TreeGrafter"/>
</dbReference>
<protein>
    <recommendedName>
        <fullName evidence="2">M23ase beta-sheet core domain-containing protein</fullName>
    </recommendedName>
</protein>
<dbReference type="InterPro" id="IPR011055">
    <property type="entry name" value="Dup_hybrid_motif"/>
</dbReference>
<evidence type="ECO:0000256" key="1">
    <source>
        <dbReference type="SAM" id="SignalP"/>
    </source>
</evidence>
<dbReference type="PANTHER" id="PTHR21666:SF294">
    <property type="entry name" value="PEPTIDASE M23"/>
    <property type="match status" value="1"/>
</dbReference>
<feature type="chain" id="PRO_5021266348" description="M23ase beta-sheet core domain-containing protein" evidence="1">
    <location>
        <begin position="22"/>
        <end position="246"/>
    </location>
</feature>
<dbReference type="RefSeq" id="WP_135530420.1">
    <property type="nucleotide sequence ID" value="NZ_SRKZ01000003.1"/>
</dbReference>
<keyword evidence="1" id="KW-0732">Signal</keyword>
<evidence type="ECO:0000259" key="2">
    <source>
        <dbReference type="Pfam" id="PF01551"/>
    </source>
</evidence>
<dbReference type="SUPFAM" id="SSF51261">
    <property type="entry name" value="Duplicated hybrid motif"/>
    <property type="match status" value="1"/>
</dbReference>
<dbReference type="AlphaFoldDB" id="A0A4Z0MM59"/>
<dbReference type="Proteomes" id="UP000298284">
    <property type="component" value="Unassembled WGS sequence"/>
</dbReference>
<dbReference type="InterPro" id="IPR016047">
    <property type="entry name" value="M23ase_b-sheet_dom"/>
</dbReference>
<sequence length="246" mass="27480">MSKILPFLLSFSLFIQITAPAACQSILCKVYQVKNENGTVSIMGENHGPVPCSVHLEAKLTLMRSSVALPARIALLPNEKPQLLTVFIPEYAGYSYYYTPYIDLGLYTGHAPDSTTVYALPFRAQTDTIKGRQPYRNQYVFSLPTGTPILAAREGVVAYVRHDKKNAFIRKNGNSIFIYHADGTHGRYENITQHSALVQVGQQVKQGQLLGYFGGNKYEQHFFFTVVYLSQSGIESTPVIFQAKKD</sequence>